<feature type="transmembrane region" description="Helical" evidence="1">
    <location>
        <begin position="110"/>
        <end position="134"/>
    </location>
</feature>
<feature type="transmembrane region" description="Helical" evidence="1">
    <location>
        <begin position="7"/>
        <end position="29"/>
    </location>
</feature>
<gene>
    <name evidence="2" type="ORF">QBZ16_004685</name>
</gene>
<comment type="caution">
    <text evidence="2">The sequence shown here is derived from an EMBL/GenBank/DDBJ whole genome shotgun (WGS) entry which is preliminary data.</text>
</comment>
<name>A0AAD9MI53_PROWI</name>
<organism evidence="2 3">
    <name type="scientific">Prototheca wickerhamii</name>
    <dbReference type="NCBI Taxonomy" id="3111"/>
    <lineage>
        <taxon>Eukaryota</taxon>
        <taxon>Viridiplantae</taxon>
        <taxon>Chlorophyta</taxon>
        <taxon>core chlorophytes</taxon>
        <taxon>Trebouxiophyceae</taxon>
        <taxon>Chlorellales</taxon>
        <taxon>Chlorellaceae</taxon>
        <taxon>Prototheca</taxon>
    </lineage>
</organism>
<sequence>MDVAWVYLVLGVAYLGWIIFLSGLASVQARCGKESLNNSNAGYLGVAPCSTVWFQLGVIIACTVYVLQGLDRLRSALMSYLTITTTLTMSSANTYVYFNDAPEVQGHSATQATAAGAVISSIANLCLILCMALYEEQEIIGPKPMAQPKSSIPSAVI</sequence>
<proteinExistence type="predicted"/>
<accession>A0AAD9MI53</accession>
<keyword evidence="1" id="KW-1133">Transmembrane helix</keyword>
<feature type="transmembrane region" description="Helical" evidence="1">
    <location>
        <begin position="79"/>
        <end position="98"/>
    </location>
</feature>
<keyword evidence="1" id="KW-0812">Transmembrane</keyword>
<evidence type="ECO:0000256" key="1">
    <source>
        <dbReference type="SAM" id="Phobius"/>
    </source>
</evidence>
<evidence type="ECO:0000313" key="3">
    <source>
        <dbReference type="Proteomes" id="UP001255856"/>
    </source>
</evidence>
<feature type="transmembrane region" description="Helical" evidence="1">
    <location>
        <begin position="41"/>
        <end position="67"/>
    </location>
</feature>
<dbReference type="EMBL" id="JASFZW010000006">
    <property type="protein sequence ID" value="KAK2077837.1"/>
    <property type="molecule type" value="Genomic_DNA"/>
</dbReference>
<reference evidence="2" key="1">
    <citation type="submission" date="2021-01" db="EMBL/GenBank/DDBJ databases">
        <authorList>
            <person name="Eckstrom K.M.E."/>
        </authorList>
    </citation>
    <scope>NUCLEOTIDE SEQUENCE</scope>
    <source>
        <strain evidence="2">UVCC 0001</strain>
    </source>
</reference>
<keyword evidence="1" id="KW-0472">Membrane</keyword>
<dbReference type="AlphaFoldDB" id="A0AAD9MI53"/>
<keyword evidence="3" id="KW-1185">Reference proteome</keyword>
<evidence type="ECO:0000313" key="2">
    <source>
        <dbReference type="EMBL" id="KAK2077837.1"/>
    </source>
</evidence>
<dbReference type="Proteomes" id="UP001255856">
    <property type="component" value="Unassembled WGS sequence"/>
</dbReference>
<protein>
    <submittedName>
        <fullName evidence="2">Uncharacterized protein</fullName>
    </submittedName>
</protein>